<dbReference type="Gene3D" id="1.10.10.60">
    <property type="entry name" value="Homeodomain-like"/>
    <property type="match status" value="1"/>
</dbReference>
<dbReference type="Proteomes" id="UP000215027">
    <property type="component" value="Chromosome II"/>
</dbReference>
<dbReference type="InterPro" id="IPR011075">
    <property type="entry name" value="TetR_C"/>
</dbReference>
<evidence type="ECO:0000256" key="1">
    <source>
        <dbReference type="ARBA" id="ARBA00023015"/>
    </source>
</evidence>
<dbReference type="Gene3D" id="1.10.357.10">
    <property type="entry name" value="Tetracycline Repressor, domain 2"/>
    <property type="match status" value="1"/>
</dbReference>
<gene>
    <name evidence="6" type="ORF">CFX0092_B0443</name>
</gene>
<dbReference type="Pfam" id="PF16925">
    <property type="entry name" value="TetR_C_13"/>
    <property type="match status" value="1"/>
</dbReference>
<keyword evidence="7" id="KW-1185">Reference proteome</keyword>
<dbReference type="EMBL" id="LN890656">
    <property type="protein sequence ID" value="CUS05977.1"/>
    <property type="molecule type" value="Genomic_DNA"/>
</dbReference>
<name>A0A170PJU1_9CHLR</name>
<accession>A0A170PJU1</accession>
<protein>
    <submittedName>
        <fullName evidence="6">Transcriptional regulator, TetR family</fullName>
    </submittedName>
</protein>
<keyword evidence="3" id="KW-0804">Transcription</keyword>
<keyword evidence="2 4" id="KW-0238">DNA-binding</keyword>
<evidence type="ECO:0000313" key="7">
    <source>
        <dbReference type="Proteomes" id="UP000215027"/>
    </source>
</evidence>
<feature type="domain" description="HTH tetR-type" evidence="5">
    <location>
        <begin position="6"/>
        <end position="66"/>
    </location>
</feature>
<evidence type="ECO:0000313" key="6">
    <source>
        <dbReference type="EMBL" id="CUS05977.1"/>
    </source>
</evidence>
<evidence type="ECO:0000256" key="2">
    <source>
        <dbReference type="ARBA" id="ARBA00023125"/>
    </source>
</evidence>
<dbReference type="AlphaFoldDB" id="A0A170PJU1"/>
<dbReference type="InterPro" id="IPR036271">
    <property type="entry name" value="Tet_transcr_reg_TetR-rel_C_sf"/>
</dbReference>
<dbReference type="PROSITE" id="PS50977">
    <property type="entry name" value="HTH_TETR_2"/>
    <property type="match status" value="1"/>
</dbReference>
<feature type="DNA-binding region" description="H-T-H motif" evidence="4">
    <location>
        <begin position="29"/>
        <end position="48"/>
    </location>
</feature>
<dbReference type="PANTHER" id="PTHR47506:SF10">
    <property type="entry name" value="TRANSCRIPTIONAL REGULATORY PROTEIN"/>
    <property type="match status" value="1"/>
</dbReference>
<dbReference type="SUPFAM" id="SSF48498">
    <property type="entry name" value="Tetracyclin repressor-like, C-terminal domain"/>
    <property type="match status" value="1"/>
</dbReference>
<dbReference type="InterPro" id="IPR001647">
    <property type="entry name" value="HTH_TetR"/>
</dbReference>
<dbReference type="SUPFAM" id="SSF46689">
    <property type="entry name" value="Homeodomain-like"/>
    <property type="match status" value="1"/>
</dbReference>
<dbReference type="PANTHER" id="PTHR47506">
    <property type="entry name" value="TRANSCRIPTIONAL REGULATORY PROTEIN"/>
    <property type="match status" value="1"/>
</dbReference>
<sequence length="195" mass="21061">MARTKMFDEAQTLDRALSVFWQQGFEATSVRDLMVGAGISSSSLYATYGDKRDIYLAALERYRAQERAEFAAILAEPRPLRLLLAELFATTIDTLLVDNGRRGSFTLNAAIELGGRDPAVTAQLRAHFDDIGALLAGRLASAQAGGELSSRFAPLDLAHSVMMGLYSLAMLAVVYPERGMLERAAAVTLGAVEMA</sequence>
<evidence type="ECO:0000256" key="3">
    <source>
        <dbReference type="ARBA" id="ARBA00023163"/>
    </source>
</evidence>
<dbReference type="OrthoDB" id="9795242at2"/>
<keyword evidence="1" id="KW-0805">Transcription regulation</keyword>
<evidence type="ECO:0000256" key="4">
    <source>
        <dbReference type="PROSITE-ProRule" id="PRU00335"/>
    </source>
</evidence>
<reference evidence="6" key="1">
    <citation type="submission" date="2016-01" db="EMBL/GenBank/DDBJ databases">
        <authorList>
            <person name="Mcilroy J.S."/>
            <person name="Karst M S."/>
            <person name="Albertsen M."/>
        </authorList>
    </citation>
    <scope>NUCLEOTIDE SEQUENCE</scope>
    <source>
        <strain evidence="6">Cfx-K</strain>
    </source>
</reference>
<dbReference type="RefSeq" id="WP_095045318.1">
    <property type="nucleotide sequence ID" value="NZ_LN890656.1"/>
</dbReference>
<dbReference type="Pfam" id="PF00440">
    <property type="entry name" value="TetR_N"/>
    <property type="match status" value="1"/>
</dbReference>
<dbReference type="GO" id="GO:0003677">
    <property type="term" value="F:DNA binding"/>
    <property type="evidence" value="ECO:0007669"/>
    <property type="project" value="UniProtKB-UniRule"/>
</dbReference>
<evidence type="ECO:0000259" key="5">
    <source>
        <dbReference type="PROSITE" id="PS50977"/>
    </source>
</evidence>
<organism evidence="6 7">
    <name type="scientific">Candidatus Promineifilum breve</name>
    <dbReference type="NCBI Taxonomy" id="1806508"/>
    <lineage>
        <taxon>Bacteria</taxon>
        <taxon>Bacillati</taxon>
        <taxon>Chloroflexota</taxon>
        <taxon>Ardenticatenia</taxon>
        <taxon>Candidatus Promineifilales</taxon>
        <taxon>Candidatus Promineifilaceae</taxon>
        <taxon>Candidatus Promineifilum</taxon>
    </lineage>
</organism>
<proteinExistence type="predicted"/>
<dbReference type="InterPro" id="IPR009057">
    <property type="entry name" value="Homeodomain-like_sf"/>
</dbReference>
<dbReference type="KEGG" id="pbf:CFX0092_B0443"/>